<name>A0A2P2Q3X2_RHIMU</name>
<organism evidence="1">
    <name type="scientific">Rhizophora mucronata</name>
    <name type="common">Asiatic mangrove</name>
    <dbReference type="NCBI Taxonomy" id="61149"/>
    <lineage>
        <taxon>Eukaryota</taxon>
        <taxon>Viridiplantae</taxon>
        <taxon>Streptophyta</taxon>
        <taxon>Embryophyta</taxon>
        <taxon>Tracheophyta</taxon>
        <taxon>Spermatophyta</taxon>
        <taxon>Magnoliopsida</taxon>
        <taxon>eudicotyledons</taxon>
        <taxon>Gunneridae</taxon>
        <taxon>Pentapetalae</taxon>
        <taxon>rosids</taxon>
        <taxon>fabids</taxon>
        <taxon>Malpighiales</taxon>
        <taxon>Rhizophoraceae</taxon>
        <taxon>Rhizophora</taxon>
    </lineage>
</organism>
<proteinExistence type="predicted"/>
<protein>
    <submittedName>
        <fullName evidence="1">Uncharacterized protein</fullName>
    </submittedName>
</protein>
<dbReference type="AlphaFoldDB" id="A0A2P2Q3X2"/>
<sequence length="55" mass="6300">MTAAVPGDLLHCGLLLSFSFNCFVRLSIVIPSLDKKAFMSNFWIRVFEPRHWNSS</sequence>
<dbReference type="EMBL" id="GGEC01081187">
    <property type="protein sequence ID" value="MBX61671.1"/>
    <property type="molecule type" value="Transcribed_RNA"/>
</dbReference>
<accession>A0A2P2Q3X2</accession>
<evidence type="ECO:0000313" key="1">
    <source>
        <dbReference type="EMBL" id="MBX61671.1"/>
    </source>
</evidence>
<reference evidence="1" key="1">
    <citation type="submission" date="2018-02" db="EMBL/GenBank/DDBJ databases">
        <title>Rhizophora mucronata_Transcriptome.</title>
        <authorList>
            <person name="Meera S.P."/>
            <person name="Sreeshan A."/>
            <person name="Augustine A."/>
        </authorList>
    </citation>
    <scope>NUCLEOTIDE SEQUENCE</scope>
    <source>
        <tissue evidence="1">Leaf</tissue>
    </source>
</reference>